<keyword evidence="1" id="KW-0812">Transmembrane</keyword>
<reference evidence="2 3" key="2">
    <citation type="journal article" date="2016" name="Genome Announc.">
        <title>Complete Genome Sequence of Algoriphagus sp. Strain M8-2, Isolated from a Brackish Lake.</title>
        <authorList>
            <person name="Muraguchi Y."/>
            <person name="Kushimoto K."/>
            <person name="Ohtsubo Y."/>
            <person name="Suzuki T."/>
            <person name="Dohra H."/>
            <person name="Kimbara K."/>
            <person name="Shintani M."/>
        </authorList>
    </citation>
    <scope>NUCLEOTIDE SEQUENCE [LARGE SCALE GENOMIC DNA]</scope>
    <source>
        <strain evidence="2 3">M8-2</strain>
    </source>
</reference>
<feature type="transmembrane region" description="Helical" evidence="1">
    <location>
        <begin position="136"/>
        <end position="156"/>
    </location>
</feature>
<feature type="transmembrane region" description="Helical" evidence="1">
    <location>
        <begin position="64"/>
        <end position="88"/>
    </location>
</feature>
<organism evidence="2 3">
    <name type="scientific">Algoriphagus sanaruensis</name>
    <dbReference type="NCBI Taxonomy" id="1727163"/>
    <lineage>
        <taxon>Bacteria</taxon>
        <taxon>Pseudomonadati</taxon>
        <taxon>Bacteroidota</taxon>
        <taxon>Cytophagia</taxon>
        <taxon>Cytophagales</taxon>
        <taxon>Cyclobacteriaceae</taxon>
        <taxon>Algoriphagus</taxon>
    </lineage>
</organism>
<dbReference type="Proteomes" id="UP000073816">
    <property type="component" value="Chromosome"/>
</dbReference>
<reference evidence="3" key="1">
    <citation type="submission" date="2015-09" db="EMBL/GenBank/DDBJ databases">
        <title>Complete sequence of Algoriphagus sp. M8-2.</title>
        <authorList>
            <person name="Shintani M."/>
        </authorList>
    </citation>
    <scope>NUCLEOTIDE SEQUENCE [LARGE SCALE GENOMIC DNA]</scope>
    <source>
        <strain evidence="3">M8-2</strain>
    </source>
</reference>
<dbReference type="EMBL" id="CP012836">
    <property type="protein sequence ID" value="AMQ56604.1"/>
    <property type="molecule type" value="Genomic_DNA"/>
</dbReference>
<protein>
    <submittedName>
        <fullName evidence="2">Uncharacterized protein</fullName>
    </submittedName>
</protein>
<name>A0A142EN99_9BACT</name>
<feature type="transmembrane region" description="Helical" evidence="1">
    <location>
        <begin position="12"/>
        <end position="30"/>
    </location>
</feature>
<evidence type="ECO:0000313" key="3">
    <source>
        <dbReference type="Proteomes" id="UP000073816"/>
    </source>
</evidence>
<dbReference type="PATRIC" id="fig|1727163.4.peg.1933"/>
<evidence type="ECO:0000256" key="1">
    <source>
        <dbReference type="SAM" id="Phobius"/>
    </source>
</evidence>
<keyword evidence="1" id="KW-0472">Membrane</keyword>
<dbReference type="STRING" id="1727163.AO498_09250"/>
<evidence type="ECO:0000313" key="2">
    <source>
        <dbReference type="EMBL" id="AMQ56604.1"/>
    </source>
</evidence>
<sequence length="171" mass="20251">MIFYPFERGRNLLLLLLLFIWVNTLLSSFLPKDHALDLKFAYTVEEAYHSLNQLDPDQREIYRFGVWALDMPYLIIYFFFFSGLLRFLHGNRKFYWVPLLISLTDFIENLLLLRILKLFPDTQSGLVRLCSFFTTSKWIFVGGLVICLLMGVWSFLSQRKKTSSSSQEIRI</sequence>
<feature type="transmembrane region" description="Helical" evidence="1">
    <location>
        <begin position="95"/>
        <end position="116"/>
    </location>
</feature>
<proteinExistence type="predicted"/>
<dbReference type="KEGG" id="alm:AO498_09250"/>
<accession>A0A142EN99</accession>
<gene>
    <name evidence="2" type="ORF">AO498_09250</name>
</gene>
<keyword evidence="3" id="KW-1185">Reference proteome</keyword>
<dbReference type="AlphaFoldDB" id="A0A142EN99"/>
<keyword evidence="1" id="KW-1133">Transmembrane helix</keyword>